<dbReference type="KEGG" id="bspl:114860708"/>
<gene>
    <name evidence="3" type="primary">LOC114860708</name>
</gene>
<reference evidence="3" key="1">
    <citation type="submission" date="2025-08" db="UniProtKB">
        <authorList>
            <consortium name="RefSeq"/>
        </authorList>
    </citation>
    <scope>IDENTIFICATION</scope>
</reference>
<feature type="compositionally biased region" description="Polar residues" evidence="1">
    <location>
        <begin position="181"/>
        <end position="203"/>
    </location>
</feature>
<evidence type="ECO:0000256" key="1">
    <source>
        <dbReference type="SAM" id="MobiDB-lite"/>
    </source>
</evidence>
<evidence type="ECO:0000313" key="2">
    <source>
        <dbReference type="Proteomes" id="UP000515150"/>
    </source>
</evidence>
<dbReference type="Proteomes" id="UP000515150">
    <property type="component" value="Chromosome 8"/>
</dbReference>
<dbReference type="InParanoid" id="A0A6P7NBZ2"/>
<feature type="region of interest" description="Disordered" evidence="1">
    <location>
        <begin position="79"/>
        <end position="247"/>
    </location>
</feature>
<dbReference type="PANTHER" id="PTHR14870:SF1">
    <property type="entry name" value="TUBULIN EPSILON AND DELTA COMPLEX PROTEIN 2"/>
    <property type="match status" value="1"/>
</dbReference>
<dbReference type="RefSeq" id="XP_029015329.1">
    <property type="nucleotide sequence ID" value="XM_029159496.3"/>
</dbReference>
<evidence type="ECO:0000313" key="3">
    <source>
        <dbReference type="RefSeq" id="XP_029015329.1"/>
    </source>
</evidence>
<proteinExistence type="predicted"/>
<feature type="compositionally biased region" description="Polar residues" evidence="1">
    <location>
        <begin position="142"/>
        <end position="166"/>
    </location>
</feature>
<organism evidence="2 3">
    <name type="scientific">Betta splendens</name>
    <name type="common">Siamese fighting fish</name>
    <dbReference type="NCBI Taxonomy" id="158456"/>
    <lineage>
        <taxon>Eukaryota</taxon>
        <taxon>Metazoa</taxon>
        <taxon>Chordata</taxon>
        <taxon>Craniata</taxon>
        <taxon>Vertebrata</taxon>
        <taxon>Euteleostomi</taxon>
        <taxon>Actinopterygii</taxon>
        <taxon>Neopterygii</taxon>
        <taxon>Teleostei</taxon>
        <taxon>Neoteleostei</taxon>
        <taxon>Acanthomorphata</taxon>
        <taxon>Anabantaria</taxon>
        <taxon>Anabantiformes</taxon>
        <taxon>Anabantoidei</taxon>
        <taxon>Osphronemidae</taxon>
        <taxon>Betta</taxon>
    </lineage>
</organism>
<dbReference type="InterPro" id="IPR031518">
    <property type="entry name" value="DUF4693"/>
</dbReference>
<dbReference type="GeneID" id="114860708"/>
<keyword evidence="2" id="KW-1185">Reference proteome</keyword>
<accession>A0A6P7NBZ2</accession>
<name>A0A6P7NBZ2_BETSP</name>
<sequence length="482" mass="53617">MSLLTTLEQTIKLYKAEQTKINDSIQHYREILQALTPQPEPTSEGSQCAHNSTADTYTSPEEKEDLELLERALEKALQVRTASEVSEKDPKRSKQAVPRTEPGAASASCKDGIQSSAPIQKTVRSKSAIIDRKLPKKPGSLTVVSKPSAGQSKTINNKKGIQNRPASSIKVVQHQGERKSQQAGSAHSSIAHTSTLHSKNTTIRSKRDDKPDEDATTSRGPHSHTDELGASSLPPQDWKPTEQKKENRISIEKWKSLRMRQNRLWDKVNALQKKPVPERSHFIERMRATFPKDWPSGSPDQIRALVDRLTHQGRDLIQHCQTKKLLAKYASEGTTELAAENGNDSDQALESLQKTAEEIQDCAHQVKKEWEAWDRWKPEGGCLFPTGANTMWGVEAIAPLPPTITYTSEEELRELESLRMRVALLQQQVYLEQALSDTLSPQLSSLLAGPGCPKSSVLRDLYSLLGEGGERFPSTVLDCDTD</sequence>
<feature type="compositionally biased region" description="Polar residues" evidence="1">
    <location>
        <begin position="41"/>
        <end position="59"/>
    </location>
</feature>
<dbReference type="PANTHER" id="PTHR14870">
    <property type="entry name" value="TUBULIN EPSILON AND DELTA COMPLEX PROTEIN 2"/>
    <property type="match status" value="1"/>
</dbReference>
<dbReference type="AlphaFoldDB" id="A0A6P7NBZ2"/>
<dbReference type="OrthoDB" id="9939072at2759"/>
<protein>
    <submittedName>
        <fullName evidence="3">Tubulin epsilon and delta complex protein 2 isoform X1</fullName>
    </submittedName>
</protein>
<feature type="region of interest" description="Disordered" evidence="1">
    <location>
        <begin position="37"/>
        <end position="64"/>
    </location>
</feature>
<dbReference type="Pfam" id="PF15764">
    <property type="entry name" value="DUF4693"/>
    <property type="match status" value="1"/>
</dbReference>